<accession>A0ABU3Q9Z6</accession>
<dbReference type="RefSeq" id="WP_315727294.1">
    <property type="nucleotide sequence ID" value="NZ_JAVUPU010000007.1"/>
</dbReference>
<keyword evidence="10 11" id="KW-0998">Cell outer membrane</keyword>
<evidence type="ECO:0000256" key="13">
    <source>
        <dbReference type="SAM" id="SignalP"/>
    </source>
</evidence>
<evidence type="ECO:0000256" key="5">
    <source>
        <dbReference type="ARBA" id="ARBA00022692"/>
    </source>
</evidence>
<dbReference type="SMART" id="SM00965">
    <property type="entry name" value="STN"/>
    <property type="match status" value="1"/>
</dbReference>
<dbReference type="InterPro" id="IPR036942">
    <property type="entry name" value="Beta-barrel_TonB_sf"/>
</dbReference>
<keyword evidence="13" id="KW-0732">Signal</keyword>
<name>A0ABU3Q9Z6_9SPHN</name>
<proteinExistence type="inferred from homology"/>
<organism evidence="15 16">
    <name type="scientific">Sphingosinicella rhizophila</name>
    <dbReference type="NCBI Taxonomy" id="3050082"/>
    <lineage>
        <taxon>Bacteria</taxon>
        <taxon>Pseudomonadati</taxon>
        <taxon>Pseudomonadota</taxon>
        <taxon>Alphaproteobacteria</taxon>
        <taxon>Sphingomonadales</taxon>
        <taxon>Sphingosinicellaceae</taxon>
        <taxon>Sphingosinicella</taxon>
    </lineage>
</organism>
<evidence type="ECO:0000256" key="11">
    <source>
        <dbReference type="PROSITE-ProRule" id="PRU01360"/>
    </source>
</evidence>
<dbReference type="PANTHER" id="PTHR32552:SF81">
    <property type="entry name" value="TONB-DEPENDENT OUTER MEMBRANE RECEPTOR"/>
    <property type="match status" value="1"/>
</dbReference>
<comment type="subcellular location">
    <subcellularLocation>
        <location evidence="1 11">Cell outer membrane</location>
        <topology evidence="1 11">Multi-pass membrane protein</topology>
    </subcellularLocation>
</comment>
<reference evidence="15 16" key="1">
    <citation type="submission" date="2023-05" db="EMBL/GenBank/DDBJ databases">
        <authorList>
            <person name="Guo Y."/>
        </authorList>
    </citation>
    <scope>NUCLEOTIDE SEQUENCE [LARGE SCALE GENOMIC DNA]</scope>
    <source>
        <strain evidence="15 16">GR2756</strain>
    </source>
</reference>
<dbReference type="EMBL" id="JAVUPU010000007">
    <property type="protein sequence ID" value="MDT9600196.1"/>
    <property type="molecule type" value="Genomic_DNA"/>
</dbReference>
<dbReference type="InterPro" id="IPR012910">
    <property type="entry name" value="Plug_dom"/>
</dbReference>
<dbReference type="Gene3D" id="2.40.170.20">
    <property type="entry name" value="TonB-dependent receptor, beta-barrel domain"/>
    <property type="match status" value="1"/>
</dbReference>
<evidence type="ECO:0000256" key="12">
    <source>
        <dbReference type="RuleBase" id="RU003357"/>
    </source>
</evidence>
<dbReference type="Pfam" id="PF07660">
    <property type="entry name" value="STN"/>
    <property type="match status" value="1"/>
</dbReference>
<dbReference type="InterPro" id="IPR011662">
    <property type="entry name" value="Secretin/TonB_short_N"/>
</dbReference>
<evidence type="ECO:0000313" key="15">
    <source>
        <dbReference type="EMBL" id="MDT9600196.1"/>
    </source>
</evidence>
<dbReference type="InterPro" id="IPR000531">
    <property type="entry name" value="Beta-barrel_TonB"/>
</dbReference>
<evidence type="ECO:0000256" key="4">
    <source>
        <dbReference type="ARBA" id="ARBA00022496"/>
    </source>
</evidence>
<keyword evidence="7" id="KW-0406">Ion transport</keyword>
<keyword evidence="5 11" id="KW-0812">Transmembrane</keyword>
<dbReference type="Pfam" id="PF07715">
    <property type="entry name" value="Plug"/>
    <property type="match status" value="1"/>
</dbReference>
<feature type="signal peptide" evidence="13">
    <location>
        <begin position="1"/>
        <end position="33"/>
    </location>
</feature>
<keyword evidence="3 11" id="KW-1134">Transmembrane beta strand</keyword>
<keyword evidence="2 11" id="KW-0813">Transport</keyword>
<dbReference type="PROSITE" id="PS52016">
    <property type="entry name" value="TONB_DEPENDENT_REC_3"/>
    <property type="match status" value="1"/>
</dbReference>
<comment type="similarity">
    <text evidence="11 12">Belongs to the TonB-dependent receptor family.</text>
</comment>
<dbReference type="InterPro" id="IPR039426">
    <property type="entry name" value="TonB-dep_rcpt-like"/>
</dbReference>
<feature type="domain" description="Secretin/TonB short N-terminal" evidence="14">
    <location>
        <begin position="58"/>
        <end position="109"/>
    </location>
</feature>
<evidence type="ECO:0000256" key="7">
    <source>
        <dbReference type="ARBA" id="ARBA00023065"/>
    </source>
</evidence>
<keyword evidence="15" id="KW-0675">Receptor</keyword>
<dbReference type="Gene3D" id="3.55.50.30">
    <property type="match status" value="1"/>
</dbReference>
<comment type="caution">
    <text evidence="15">The sequence shown here is derived from an EMBL/GenBank/DDBJ whole genome shotgun (WGS) entry which is preliminary data.</text>
</comment>
<keyword evidence="9 11" id="KW-0472">Membrane</keyword>
<dbReference type="Pfam" id="PF00593">
    <property type="entry name" value="TonB_dep_Rec_b-barrel"/>
    <property type="match status" value="1"/>
</dbReference>
<keyword evidence="8 12" id="KW-0798">TonB box</keyword>
<evidence type="ECO:0000256" key="10">
    <source>
        <dbReference type="ARBA" id="ARBA00023237"/>
    </source>
</evidence>
<evidence type="ECO:0000313" key="16">
    <source>
        <dbReference type="Proteomes" id="UP001259572"/>
    </source>
</evidence>
<keyword evidence="16" id="KW-1185">Reference proteome</keyword>
<evidence type="ECO:0000256" key="9">
    <source>
        <dbReference type="ARBA" id="ARBA00023136"/>
    </source>
</evidence>
<evidence type="ECO:0000256" key="6">
    <source>
        <dbReference type="ARBA" id="ARBA00023004"/>
    </source>
</evidence>
<protein>
    <submittedName>
        <fullName evidence="15">TonB-dependent receptor</fullName>
    </submittedName>
</protein>
<keyword evidence="4" id="KW-0410">Iron transport</keyword>
<evidence type="ECO:0000259" key="14">
    <source>
        <dbReference type="SMART" id="SM00965"/>
    </source>
</evidence>
<dbReference type="SUPFAM" id="SSF56935">
    <property type="entry name" value="Porins"/>
    <property type="match status" value="1"/>
</dbReference>
<sequence>MMHRNLSSFARLSGSAAAAAIVFAMPLAAQAQAATYSFDIPSQDLGKALRTFGRVSRQPVSFNSILTRGKRSAQIKGNYTVDEGLRALLGDSGLSYTRGASGVLMVTGQTSVAEPVAQGGPTGDQAAADSAADINADDSSGDIVVTAQKREERLKDVPAAVTAVTADTFQEINATKIEDYVARIPGLTVSQVGGAQAATQLTIRGISTGPGGNPTVGIYIDGSPFGASNGTGAYTIPDIDPQDLARVEVLRGPQGTLYGAGSLGGLFKYVTADPDPSRFFGRLQVDASTVDGGGEGYGIRGAINVPLAENAAMRVSGFYRLDPGYVDNVLLDEKNVNELENYGFRAALGWDLGENWKVRLAALYQHYDGQAAIVDYNSFTMVPAFGDLKQERAFGAADTAQNVGAYSLQIEGDLGFATLTSASAYNHQKMLFNLDYTTVLGPLFPIPDLGLKVHNPASLDKYSQEIRLTSPSTNRLSWQIGGFYTHEKFETLARIETFDKFTGVPITGLPDIGSADGSTKFEEIAGFGNITYRFSDQFDVTAGLRYSSNKQHNVTAYTGLLFGNKTDDARSSDNSLTFLVNPRLRLNENLMVYGRIASGFRPGGPNYVPGLSAYEPDKVTDYEIGLKADVLDRKMSIELSAYWIDWKNIQIQRVNTLGSFIDNGPSAVSKGLEASVSWRPVRGLDLYANAAYNDAHLTEDMPVGSAIGFDGDRLPLSARFTAAAGFNYQMPLSGEWNATLGGDFRHVGDRLGAFPNPGQPRFVLPSYEIVDLRVGVSDDRWSLTVFAKNLTDARGRSADVNLGVGLTSVSIIQPRTFGVSGAVKF</sequence>
<evidence type="ECO:0000256" key="8">
    <source>
        <dbReference type="ARBA" id="ARBA00023077"/>
    </source>
</evidence>
<keyword evidence="6" id="KW-0408">Iron</keyword>
<evidence type="ECO:0000256" key="3">
    <source>
        <dbReference type="ARBA" id="ARBA00022452"/>
    </source>
</evidence>
<gene>
    <name evidence="15" type="ORF">RQX22_14640</name>
</gene>
<dbReference type="CDD" id="cd01347">
    <property type="entry name" value="ligand_gated_channel"/>
    <property type="match status" value="1"/>
</dbReference>
<dbReference type="PANTHER" id="PTHR32552">
    <property type="entry name" value="FERRICHROME IRON RECEPTOR-RELATED"/>
    <property type="match status" value="1"/>
</dbReference>
<dbReference type="Proteomes" id="UP001259572">
    <property type="component" value="Unassembled WGS sequence"/>
</dbReference>
<evidence type="ECO:0000256" key="2">
    <source>
        <dbReference type="ARBA" id="ARBA00022448"/>
    </source>
</evidence>
<feature type="chain" id="PRO_5045567791" evidence="13">
    <location>
        <begin position="34"/>
        <end position="825"/>
    </location>
</feature>
<evidence type="ECO:0000256" key="1">
    <source>
        <dbReference type="ARBA" id="ARBA00004571"/>
    </source>
</evidence>